<evidence type="ECO:0000313" key="2">
    <source>
        <dbReference type="Proteomes" id="UP000739284"/>
    </source>
</evidence>
<accession>A0ABS6LKB8</accession>
<gene>
    <name evidence="1" type="ORF">J1784_18360</name>
</gene>
<dbReference type="EMBL" id="JAFMOY010000130">
    <property type="protein sequence ID" value="MBU9846964.1"/>
    <property type="molecule type" value="Genomic_DNA"/>
</dbReference>
<comment type="caution">
    <text evidence="1">The sequence shown here is derived from an EMBL/GenBank/DDBJ whole genome shotgun (WGS) entry which is preliminary data.</text>
</comment>
<organism evidence="1 2">
    <name type="scientific">Rahnella ecdela</name>
    <dbReference type="NCBI Taxonomy" id="2816250"/>
    <lineage>
        <taxon>Bacteria</taxon>
        <taxon>Pseudomonadati</taxon>
        <taxon>Pseudomonadota</taxon>
        <taxon>Gammaproteobacteria</taxon>
        <taxon>Enterobacterales</taxon>
        <taxon>Yersiniaceae</taxon>
        <taxon>Rahnella</taxon>
    </lineage>
</organism>
<name>A0ABS6LKB8_9GAMM</name>
<proteinExistence type="predicted"/>
<sequence>MEIVESGVKFGPFEEIDIFQIEKVTNFVPDAKAVEFIWIRDHISSMIFVEAKSSFSKPESTDDFAMNLKDIYQKFTDSLLILLSTHCNRNPNVADCLPEKFRNINWSSMNIHFRLVIPNFKSEWLQPISDALRMQCKHILGAFKINKLNISILNKEMAIKQGLIIEDENV</sequence>
<keyword evidence="2" id="KW-1185">Reference proteome</keyword>
<dbReference type="Proteomes" id="UP000739284">
    <property type="component" value="Unassembled WGS sequence"/>
</dbReference>
<evidence type="ECO:0000313" key="1">
    <source>
        <dbReference type="EMBL" id="MBU9846964.1"/>
    </source>
</evidence>
<protein>
    <submittedName>
        <fullName evidence="1">Uncharacterized protein</fullName>
    </submittedName>
</protein>
<dbReference type="RefSeq" id="WP_217150368.1">
    <property type="nucleotide sequence ID" value="NZ_JAFMOY010000130.1"/>
</dbReference>
<reference evidence="1 2" key="1">
    <citation type="submission" date="2021-03" db="EMBL/GenBank/DDBJ databases">
        <title>Five novel Rahnella species.</title>
        <authorList>
            <person name="Brady C."/>
            <person name="Asselin J."/>
            <person name="Beer S."/>
            <person name="Bruberg M.B."/>
            <person name="Crampton B."/>
            <person name="Venter S."/>
            <person name="Arnold D."/>
            <person name="Denman S."/>
        </authorList>
    </citation>
    <scope>NUCLEOTIDE SEQUENCE [LARGE SCALE GENOMIC DNA]</scope>
    <source>
        <strain evidence="1 2">FRB 231</strain>
    </source>
</reference>